<dbReference type="EMBL" id="JANHOG010002975">
    <property type="protein sequence ID" value="KAJ3518357.1"/>
    <property type="molecule type" value="Genomic_DNA"/>
</dbReference>
<accession>A0ACC1RFN8</accession>
<name>A0ACC1RFN8_9APHY</name>
<comment type="caution">
    <text evidence="1">The sequence shown here is derived from an EMBL/GenBank/DDBJ whole genome shotgun (WGS) entry which is preliminary data.</text>
</comment>
<organism evidence="1 2">
    <name type="scientific">Phlebia brevispora</name>
    <dbReference type="NCBI Taxonomy" id="194682"/>
    <lineage>
        <taxon>Eukaryota</taxon>
        <taxon>Fungi</taxon>
        <taxon>Dikarya</taxon>
        <taxon>Basidiomycota</taxon>
        <taxon>Agaricomycotina</taxon>
        <taxon>Agaricomycetes</taxon>
        <taxon>Polyporales</taxon>
        <taxon>Meruliaceae</taxon>
        <taxon>Phlebia</taxon>
    </lineage>
</organism>
<sequence length="266" mass="28828">MSHAKDKHYWAQLRATITAGNWDASFPGKAPNGSPLSWSELLRKFNKHCGGFADVAELVSQTQALSLLLAAKQKDQHPDRDEDRRPNDLALEDESILPEERTQEGSEGYAVLKGLNSNKSDPVVVALAYYAYALGRPSECLELLASVKDLGDVQARMAAYGTMRSDPLTIQVPVTGADSSYSRTGSLTSVATTLTETDVNDGRAWAATECVRSICLRGMSHEKLHPNEPQKALAAYQEALPLMDIIASERVSPRAPSHGTANYGDG</sequence>
<gene>
    <name evidence="1" type="ORF">NM688_g9449</name>
</gene>
<dbReference type="Proteomes" id="UP001148662">
    <property type="component" value="Unassembled WGS sequence"/>
</dbReference>
<protein>
    <submittedName>
        <fullName evidence="1">Uncharacterized protein</fullName>
    </submittedName>
</protein>
<evidence type="ECO:0000313" key="2">
    <source>
        <dbReference type="Proteomes" id="UP001148662"/>
    </source>
</evidence>
<proteinExistence type="predicted"/>
<evidence type="ECO:0000313" key="1">
    <source>
        <dbReference type="EMBL" id="KAJ3518357.1"/>
    </source>
</evidence>
<reference evidence="1" key="1">
    <citation type="submission" date="2022-07" db="EMBL/GenBank/DDBJ databases">
        <title>Genome Sequence of Phlebia brevispora.</title>
        <authorList>
            <person name="Buettner E."/>
        </authorList>
    </citation>
    <scope>NUCLEOTIDE SEQUENCE</scope>
    <source>
        <strain evidence="1">MPL23</strain>
    </source>
</reference>
<keyword evidence="2" id="KW-1185">Reference proteome</keyword>